<evidence type="ECO:0000313" key="2">
    <source>
        <dbReference type="Proteomes" id="UP000237105"/>
    </source>
</evidence>
<proteinExistence type="predicted"/>
<sequence length="55" mass="5401">GAALGWEGDGGEMWGGEGWRLGSAGAVKSKGGGGTLLWLEKVGLLGLCGGIGRKS</sequence>
<feature type="non-terminal residue" evidence="1">
    <location>
        <position position="1"/>
    </location>
</feature>
<dbReference type="Proteomes" id="UP000237105">
    <property type="component" value="Unassembled WGS sequence"/>
</dbReference>
<name>A0A2P5B0I0_PARAD</name>
<organism evidence="1 2">
    <name type="scientific">Parasponia andersonii</name>
    <name type="common">Sponia andersonii</name>
    <dbReference type="NCBI Taxonomy" id="3476"/>
    <lineage>
        <taxon>Eukaryota</taxon>
        <taxon>Viridiplantae</taxon>
        <taxon>Streptophyta</taxon>
        <taxon>Embryophyta</taxon>
        <taxon>Tracheophyta</taxon>
        <taxon>Spermatophyta</taxon>
        <taxon>Magnoliopsida</taxon>
        <taxon>eudicotyledons</taxon>
        <taxon>Gunneridae</taxon>
        <taxon>Pentapetalae</taxon>
        <taxon>rosids</taxon>
        <taxon>fabids</taxon>
        <taxon>Rosales</taxon>
        <taxon>Cannabaceae</taxon>
        <taxon>Parasponia</taxon>
    </lineage>
</organism>
<protein>
    <submittedName>
        <fullName evidence="1">Uncharacterized protein</fullName>
    </submittedName>
</protein>
<reference evidence="2" key="1">
    <citation type="submission" date="2016-06" db="EMBL/GenBank/DDBJ databases">
        <title>Parallel loss of symbiosis genes in relatives of nitrogen-fixing non-legume Parasponia.</title>
        <authorList>
            <person name="Van Velzen R."/>
            <person name="Holmer R."/>
            <person name="Bu F."/>
            <person name="Rutten L."/>
            <person name="Van Zeijl A."/>
            <person name="Liu W."/>
            <person name="Santuari L."/>
            <person name="Cao Q."/>
            <person name="Sharma T."/>
            <person name="Shen D."/>
            <person name="Roswanjaya Y."/>
            <person name="Wardhani T."/>
            <person name="Kalhor M.S."/>
            <person name="Jansen J."/>
            <person name="Van den Hoogen J."/>
            <person name="Gungor B."/>
            <person name="Hartog M."/>
            <person name="Hontelez J."/>
            <person name="Verver J."/>
            <person name="Yang W.-C."/>
            <person name="Schijlen E."/>
            <person name="Repin R."/>
            <person name="Schilthuizen M."/>
            <person name="Schranz E."/>
            <person name="Heidstra R."/>
            <person name="Miyata K."/>
            <person name="Fedorova E."/>
            <person name="Kohlen W."/>
            <person name="Bisseling T."/>
            <person name="Smit S."/>
            <person name="Geurts R."/>
        </authorList>
    </citation>
    <scope>NUCLEOTIDE SEQUENCE [LARGE SCALE GENOMIC DNA]</scope>
    <source>
        <strain evidence="2">cv. WU1-14</strain>
    </source>
</reference>
<dbReference type="AlphaFoldDB" id="A0A2P5B0I0"/>
<accession>A0A2P5B0I0</accession>
<dbReference type="EMBL" id="JXTB01000395">
    <property type="protein sequence ID" value="PON42284.1"/>
    <property type="molecule type" value="Genomic_DNA"/>
</dbReference>
<evidence type="ECO:0000313" key="1">
    <source>
        <dbReference type="EMBL" id="PON42284.1"/>
    </source>
</evidence>
<comment type="caution">
    <text evidence="1">The sequence shown here is derived from an EMBL/GenBank/DDBJ whole genome shotgun (WGS) entry which is preliminary data.</text>
</comment>
<gene>
    <name evidence="1" type="ORF">PanWU01x14_283360</name>
</gene>
<keyword evidence="2" id="KW-1185">Reference proteome</keyword>